<dbReference type="EMBL" id="MK291269">
    <property type="protein sequence ID" value="QBF29184.1"/>
    <property type="molecule type" value="Genomic_DNA"/>
</dbReference>
<comment type="subunit">
    <text evidence="15">Homooligomer. Rep binds to repeated DNA motifs (iterons).</text>
</comment>
<evidence type="ECO:0000256" key="7">
    <source>
        <dbReference type="ARBA" id="ARBA00022722"/>
    </source>
</evidence>
<comment type="cofactor">
    <cofactor evidence="1">
        <name>Mn(2+)</name>
        <dbReference type="ChEBI" id="CHEBI:29035"/>
    </cofactor>
</comment>
<dbReference type="GO" id="GO:0003723">
    <property type="term" value="F:RNA binding"/>
    <property type="evidence" value="ECO:0007669"/>
    <property type="project" value="InterPro"/>
</dbReference>
<evidence type="ECO:0000256" key="9">
    <source>
        <dbReference type="ARBA" id="ARBA00022741"/>
    </source>
</evidence>
<keyword evidence="7" id="KW-0540">Nuclease</keyword>
<evidence type="ECO:0000256" key="6">
    <source>
        <dbReference type="ARBA" id="ARBA00022705"/>
    </source>
</evidence>
<evidence type="ECO:0000256" key="8">
    <source>
        <dbReference type="ARBA" id="ARBA00022723"/>
    </source>
</evidence>
<dbReference type="GO" id="GO:0046872">
    <property type="term" value="F:metal ion binding"/>
    <property type="evidence" value="ECO:0007669"/>
    <property type="project" value="UniProtKB-KW"/>
</dbReference>
<keyword evidence="4" id="KW-0808">Transferase</keyword>
<gene>
    <name evidence="19" type="primary">rep</name>
</gene>
<evidence type="ECO:0000256" key="5">
    <source>
        <dbReference type="ARBA" id="ARBA00022695"/>
    </source>
</evidence>
<dbReference type="GO" id="GO:0006260">
    <property type="term" value="P:DNA replication"/>
    <property type="evidence" value="ECO:0007669"/>
    <property type="project" value="UniProtKB-KW"/>
</dbReference>
<dbReference type="PROSITE" id="PS52020">
    <property type="entry name" value="CRESS_DNA_REP"/>
    <property type="match status" value="1"/>
</dbReference>
<feature type="domain" description="CRESS-DNA virus Rep endonuclease" evidence="18">
    <location>
        <begin position="3"/>
        <end position="99"/>
    </location>
</feature>
<comment type="similarity">
    <text evidence="3">Belongs to the nanoviridea/circoviridae replication-associated protein family.</text>
</comment>
<evidence type="ECO:0000256" key="15">
    <source>
        <dbReference type="ARBA" id="ARBA00046883"/>
    </source>
</evidence>
<reference evidence="19" key="1">
    <citation type="journal article" date="2019" name="Viruses">
        <title>Subterranean Clover Stunt Virus Revisited: Detection of Two Missing Genome Components.</title>
        <authorList>
            <person name="Knierim D."/>
            <person name="Barriere Q."/>
            <person name="Grigoras I."/>
            <person name="Winter S."/>
            <person name="Vetten H.J."/>
            <person name="Schwinghamer M."/>
            <person name="Thomas J."/>
            <person name="Chu P."/>
            <person name="Gronenborn B."/>
            <person name="Timchenko T."/>
        </authorList>
    </citation>
    <scope>NUCLEOTIDE SEQUENCE</scope>
    <source>
        <strain evidence="19">Quandialla-3771A</strain>
    </source>
</reference>
<dbReference type="Pfam" id="PF00910">
    <property type="entry name" value="RNA_helicase"/>
    <property type="match status" value="1"/>
</dbReference>
<evidence type="ECO:0000256" key="16">
    <source>
        <dbReference type="ARBA" id="ARBA00049360"/>
    </source>
</evidence>
<organism evidence="19">
    <name type="scientific">Subterranean clover stunt alphasatellite 2</name>
    <dbReference type="NCBI Taxonomy" id="2169838"/>
    <lineage>
        <taxon>Viruses</taxon>
        <taxon>Viruses incertae sedis</taxon>
        <taxon>Alphasatellitidae</taxon>
        <taxon>Nanoalphasatellitinae</taxon>
        <taxon>Clostunsatellite</taxon>
        <taxon>Clostunsatellite trifolii</taxon>
    </lineage>
</organism>
<evidence type="ECO:0000256" key="11">
    <source>
        <dbReference type="ARBA" id="ARBA00022801"/>
    </source>
</evidence>
<dbReference type="GO" id="GO:0016779">
    <property type="term" value="F:nucleotidyltransferase activity"/>
    <property type="evidence" value="ECO:0007669"/>
    <property type="project" value="UniProtKB-KW"/>
</dbReference>
<evidence type="ECO:0000256" key="17">
    <source>
        <dbReference type="ARBA" id="ARBA00049943"/>
    </source>
</evidence>
<name>A0A411MQU0_9VIRU</name>
<keyword evidence="5" id="KW-0548">Nucleotidyltransferase</keyword>
<evidence type="ECO:0000256" key="14">
    <source>
        <dbReference type="ARBA" id="ARBA00023268"/>
    </source>
</evidence>
<comment type="catalytic activity">
    <reaction evidence="16">
        <text>ATP + H2O = ADP + phosphate + H(+)</text>
        <dbReference type="Rhea" id="RHEA:13065"/>
        <dbReference type="ChEBI" id="CHEBI:15377"/>
        <dbReference type="ChEBI" id="CHEBI:15378"/>
        <dbReference type="ChEBI" id="CHEBI:30616"/>
        <dbReference type="ChEBI" id="CHEBI:43474"/>
        <dbReference type="ChEBI" id="CHEBI:456216"/>
    </reaction>
</comment>
<keyword evidence="6" id="KW-0235">DNA replication</keyword>
<evidence type="ECO:0000256" key="4">
    <source>
        <dbReference type="ARBA" id="ARBA00022679"/>
    </source>
</evidence>
<dbReference type="GO" id="GO:0003724">
    <property type="term" value="F:RNA helicase activity"/>
    <property type="evidence" value="ECO:0007669"/>
    <property type="project" value="InterPro"/>
</dbReference>
<dbReference type="GO" id="GO:0004519">
    <property type="term" value="F:endonuclease activity"/>
    <property type="evidence" value="ECO:0007669"/>
    <property type="project" value="UniProtKB-KW"/>
</dbReference>
<dbReference type="GO" id="GO:0016787">
    <property type="term" value="F:hydrolase activity"/>
    <property type="evidence" value="ECO:0007669"/>
    <property type="project" value="UniProtKB-KW"/>
</dbReference>
<evidence type="ECO:0000256" key="10">
    <source>
        <dbReference type="ARBA" id="ARBA00022759"/>
    </source>
</evidence>
<dbReference type="InterPro" id="IPR000605">
    <property type="entry name" value="Helicase_SF3_ssDNA/RNA_vir"/>
</dbReference>
<protein>
    <submittedName>
        <fullName evidence="19">Satellite replication initiator protein</fullName>
    </submittedName>
</protein>
<accession>A0A411MQU0</accession>
<dbReference type="GO" id="GO:0042025">
    <property type="term" value="C:host cell nucleus"/>
    <property type="evidence" value="ECO:0007669"/>
    <property type="project" value="UniProtKB-SubCell"/>
</dbReference>
<comment type="function">
    <text evidence="17">Initiates and terminates the replication only of its own subviral DNA molecule. The closed circular ssDNA genome is first converted to a superhelical dsDNA. Rep binds a specific hairpin at the genome origin of replication. Introduces an endonucleolytic nick within the intergenic region of the genome, thereby initiating the rolling circle replication (RCR). Following cleavage, binds covalently to the 5'-phosphate of DNA as a tyrosyl ester. The cleavage gives rise to a free 3'-OH that serves as a primer for the cellular DNA polymerase. The polymerase synthesizes the (+) strand DNA by rolling circle mechanism. After one round of replication, a Rep-catalyzed nucleotidyl transfer reaction releases a circular single-stranded virus genome, thereby terminating the replication. Displays origin-specific DNA cleavage, nucleotidyl transferase, ATPase and helicase activities.</text>
</comment>
<evidence type="ECO:0000256" key="12">
    <source>
        <dbReference type="ARBA" id="ARBA00023124"/>
    </source>
</evidence>
<proteinExistence type="inferred from homology"/>
<evidence type="ECO:0000256" key="3">
    <source>
        <dbReference type="ARBA" id="ARBA00006649"/>
    </source>
</evidence>
<dbReference type="InterPro" id="IPR049912">
    <property type="entry name" value="CRESS_DNA_REP"/>
</dbReference>
<dbReference type="GO" id="GO:0003677">
    <property type="term" value="F:DNA binding"/>
    <property type="evidence" value="ECO:0007669"/>
    <property type="project" value="UniProtKB-KW"/>
</dbReference>
<keyword evidence="8" id="KW-0479">Metal-binding</keyword>
<evidence type="ECO:0000256" key="13">
    <source>
        <dbReference type="ARBA" id="ARBA00023125"/>
    </source>
</evidence>
<comment type="subcellular location">
    <subcellularLocation>
        <location evidence="2">Host nucleus</location>
    </subcellularLocation>
</comment>
<keyword evidence="10" id="KW-0255">Endonuclease</keyword>
<evidence type="ECO:0000259" key="18">
    <source>
        <dbReference type="PROSITE" id="PS52020"/>
    </source>
</evidence>
<keyword evidence="12" id="KW-0190">Covalent protein-DNA linkage</keyword>
<dbReference type="GO" id="GO:0000166">
    <property type="term" value="F:nucleotide binding"/>
    <property type="evidence" value="ECO:0007669"/>
    <property type="project" value="UniProtKB-KW"/>
</dbReference>
<keyword evidence="13" id="KW-0238">DNA-binding</keyword>
<dbReference type="Pfam" id="PF02407">
    <property type="entry name" value="Viral_Rep"/>
    <property type="match status" value="1"/>
</dbReference>
<keyword evidence="14" id="KW-0511">Multifunctional enzyme</keyword>
<evidence type="ECO:0000313" key="19">
    <source>
        <dbReference type="EMBL" id="QBF29184.1"/>
    </source>
</evidence>
<sequence length="285" mass="33371">MPTRQSTSWVFTLNFEGEIPILPFNESVQYACWQHERVGHDHLQGFIQFKSRNTTLRQAKSIFNGLNPHLEIARDVEKAQLYAMKEDSRVAGPWEYGLFIKRGSHKRKLMERFEEDGEEMKIADPSLYRRCLSRKMAEEQRCSSEWNYDLRPWQEEVMHLLEEEPDYRTIIWVYGPAGNEGKSTFARHLSLKDGWGYLPGGKTQDMMHLVTAEPKNNWVFDIPRVSSEYVNYGVIEQVKNRVMVNTKYEPCVMRDDNHPVHVIVFANVLPDLGKLSEDRIKLICC</sequence>
<keyword evidence="9" id="KW-0547">Nucleotide-binding</keyword>
<dbReference type="Gene3D" id="3.40.1310.20">
    <property type="match status" value="1"/>
</dbReference>
<keyword evidence="11" id="KW-0378">Hydrolase</keyword>
<evidence type="ECO:0000256" key="2">
    <source>
        <dbReference type="ARBA" id="ARBA00004147"/>
    </source>
</evidence>
<evidence type="ECO:0000256" key="1">
    <source>
        <dbReference type="ARBA" id="ARBA00001936"/>
    </source>
</evidence>